<dbReference type="EMBL" id="CP016793">
    <property type="protein sequence ID" value="ANZ39311.1"/>
    <property type="molecule type" value="Genomic_DNA"/>
</dbReference>
<reference evidence="1 2" key="1">
    <citation type="submission" date="2016-07" db="EMBL/GenBank/DDBJ databases">
        <title>Complete genome sequence of the Lentzea guizhouensis DHS C013.</title>
        <authorList>
            <person name="Cao C."/>
        </authorList>
    </citation>
    <scope>NUCLEOTIDE SEQUENCE [LARGE SCALE GENOMIC DNA]</scope>
    <source>
        <strain evidence="1 2">DHS C013</strain>
    </source>
</reference>
<name>A0A1B2HNP6_9PSEU</name>
<dbReference type="STRING" id="1586287.BBK82_27910"/>
<keyword evidence="2" id="KW-1185">Reference proteome</keyword>
<sequence>MSQRKHEVTLFVADDRLGSSTPERRPDDWAVRTTFYPKRVLLSPPERTSCSSWVQAVSDGSLRSLLQ</sequence>
<dbReference type="AlphaFoldDB" id="A0A1B2HNP6"/>
<proteinExistence type="predicted"/>
<dbReference type="KEGG" id="led:BBK82_27910"/>
<dbReference type="Proteomes" id="UP000093053">
    <property type="component" value="Chromosome"/>
</dbReference>
<evidence type="ECO:0000313" key="2">
    <source>
        <dbReference type="Proteomes" id="UP000093053"/>
    </source>
</evidence>
<gene>
    <name evidence="1" type="ORF">BBK82_27910</name>
</gene>
<accession>A0A1B2HNP6</accession>
<evidence type="ECO:0000313" key="1">
    <source>
        <dbReference type="EMBL" id="ANZ39311.1"/>
    </source>
</evidence>
<protein>
    <submittedName>
        <fullName evidence="1">Uncharacterized protein</fullName>
    </submittedName>
</protein>
<organism evidence="1 2">
    <name type="scientific">Lentzea guizhouensis</name>
    <dbReference type="NCBI Taxonomy" id="1586287"/>
    <lineage>
        <taxon>Bacteria</taxon>
        <taxon>Bacillati</taxon>
        <taxon>Actinomycetota</taxon>
        <taxon>Actinomycetes</taxon>
        <taxon>Pseudonocardiales</taxon>
        <taxon>Pseudonocardiaceae</taxon>
        <taxon>Lentzea</taxon>
    </lineage>
</organism>